<gene>
    <name evidence="3" type="ORF">A10D4_08689</name>
</gene>
<evidence type="ECO:0000256" key="2">
    <source>
        <dbReference type="ARBA" id="ARBA00023235"/>
    </source>
</evidence>
<dbReference type="Proteomes" id="UP000014115">
    <property type="component" value="Unassembled WGS sequence"/>
</dbReference>
<dbReference type="STRING" id="740709.A10D4_08689"/>
<keyword evidence="2" id="KW-0413">Isomerase</keyword>
<keyword evidence="4" id="KW-1185">Reference proteome</keyword>
<dbReference type="RefSeq" id="WP_008488991.1">
    <property type="nucleotide sequence ID" value="NZ_AMRG01000010.1"/>
</dbReference>
<name>K2K5M3_9GAMM</name>
<dbReference type="PANTHER" id="PTHR21198:SF7">
    <property type="entry name" value="ASPARTATE-GLUTAMATE RACEMASE FAMILY"/>
    <property type="match status" value="1"/>
</dbReference>
<evidence type="ECO:0000313" key="3">
    <source>
        <dbReference type="EMBL" id="EKE82903.1"/>
    </source>
</evidence>
<comment type="caution">
    <text evidence="3">The sequence shown here is derived from an EMBL/GenBank/DDBJ whole genome shotgun (WGS) entry which is preliminary data.</text>
</comment>
<accession>K2K5M3</accession>
<evidence type="ECO:0000313" key="4">
    <source>
        <dbReference type="Proteomes" id="UP000014115"/>
    </source>
</evidence>
<dbReference type="NCBIfam" id="TIGR00035">
    <property type="entry name" value="asp_race"/>
    <property type="match status" value="1"/>
</dbReference>
<dbReference type="eggNOG" id="COG1794">
    <property type="taxonomic scope" value="Bacteria"/>
</dbReference>
<sequence length="231" mass="25049">MKTIGIIGGMSAESTVTYYRTLNGLVQQRLGGLSSAKIVLYSVNFAEIEALQHQGDWPKTAQILAAAARSLAAAGADFIILATNTMHKVADEIERAVAIPLLHIADATAAQLQSDKVQRVALLGTRYTMQQDFYKARIQQRFGLQVSVPDEAQQALIHRVIFDELCHGVVKPESRQQFVDIIEQQASNGAEAVILGCTEIALLVEPKHTAVAIYDTTALHAQVAVKMALSN</sequence>
<dbReference type="Pfam" id="PF01177">
    <property type="entry name" value="Asp_Glu_race"/>
    <property type="match status" value="1"/>
</dbReference>
<proteinExistence type="inferred from homology"/>
<dbReference type="Gene3D" id="3.40.50.1860">
    <property type="match status" value="2"/>
</dbReference>
<dbReference type="InterPro" id="IPR004380">
    <property type="entry name" value="Asp_race"/>
</dbReference>
<dbReference type="EMBL" id="AMRG01000010">
    <property type="protein sequence ID" value="EKE82903.1"/>
    <property type="molecule type" value="Genomic_DNA"/>
</dbReference>
<dbReference type="AlphaFoldDB" id="K2K5M3"/>
<dbReference type="OrthoDB" id="9803739at2"/>
<dbReference type="GO" id="GO:0047661">
    <property type="term" value="F:amino-acid racemase activity"/>
    <property type="evidence" value="ECO:0007669"/>
    <property type="project" value="InterPro"/>
</dbReference>
<dbReference type="InterPro" id="IPR001920">
    <property type="entry name" value="Asp/Glu_race"/>
</dbReference>
<reference evidence="3 4" key="1">
    <citation type="journal article" date="2012" name="J. Bacteriol.">
        <title>Genome Sequence of Idiomarina xiamenensis Type Strain 10-D-4.</title>
        <authorList>
            <person name="Lai Q."/>
            <person name="Wang L."/>
            <person name="Wang W."/>
            <person name="Shao Z."/>
        </authorList>
    </citation>
    <scope>NUCLEOTIDE SEQUENCE [LARGE SCALE GENOMIC DNA]</scope>
    <source>
        <strain evidence="3 4">10-D-4</strain>
    </source>
</reference>
<dbReference type="InterPro" id="IPR015942">
    <property type="entry name" value="Asp/Glu/hydantoin_racemase"/>
</dbReference>
<organism evidence="3 4">
    <name type="scientific">Idiomarina xiamenensis 10-D-4</name>
    <dbReference type="NCBI Taxonomy" id="740709"/>
    <lineage>
        <taxon>Bacteria</taxon>
        <taxon>Pseudomonadati</taxon>
        <taxon>Pseudomonadota</taxon>
        <taxon>Gammaproteobacteria</taxon>
        <taxon>Alteromonadales</taxon>
        <taxon>Idiomarinaceae</taxon>
        <taxon>Idiomarina</taxon>
    </lineage>
</organism>
<protein>
    <submittedName>
        <fullName evidence="3">Aspartate racemase</fullName>
    </submittedName>
</protein>
<dbReference type="PATRIC" id="fig|740709.3.peg.1758"/>
<evidence type="ECO:0000256" key="1">
    <source>
        <dbReference type="ARBA" id="ARBA00007847"/>
    </source>
</evidence>
<dbReference type="PANTHER" id="PTHR21198">
    <property type="entry name" value="GLUTAMATE RACEMASE"/>
    <property type="match status" value="1"/>
</dbReference>
<comment type="similarity">
    <text evidence="1">Belongs to the aspartate/glutamate racemases family.</text>
</comment>
<dbReference type="SUPFAM" id="SSF53681">
    <property type="entry name" value="Aspartate/glutamate racemase"/>
    <property type="match status" value="2"/>
</dbReference>